<dbReference type="AlphaFoldDB" id="A0A1B6G1D8"/>
<feature type="compositionally biased region" description="Basic and acidic residues" evidence="1">
    <location>
        <begin position="1"/>
        <end position="19"/>
    </location>
</feature>
<proteinExistence type="predicted"/>
<protein>
    <submittedName>
        <fullName evidence="2">Uncharacterized protein</fullName>
    </submittedName>
</protein>
<evidence type="ECO:0000256" key="1">
    <source>
        <dbReference type="SAM" id="MobiDB-lite"/>
    </source>
</evidence>
<organism evidence="2">
    <name type="scientific">Cuerna arida</name>
    <dbReference type="NCBI Taxonomy" id="1464854"/>
    <lineage>
        <taxon>Eukaryota</taxon>
        <taxon>Metazoa</taxon>
        <taxon>Ecdysozoa</taxon>
        <taxon>Arthropoda</taxon>
        <taxon>Hexapoda</taxon>
        <taxon>Insecta</taxon>
        <taxon>Pterygota</taxon>
        <taxon>Neoptera</taxon>
        <taxon>Paraneoptera</taxon>
        <taxon>Hemiptera</taxon>
        <taxon>Auchenorrhyncha</taxon>
        <taxon>Membracoidea</taxon>
        <taxon>Cicadellidae</taxon>
        <taxon>Cicadellinae</taxon>
        <taxon>Proconiini</taxon>
        <taxon>Cuerna</taxon>
    </lineage>
</organism>
<name>A0A1B6G1D8_9HEMI</name>
<feature type="compositionally biased region" description="Low complexity" evidence="1">
    <location>
        <begin position="62"/>
        <end position="71"/>
    </location>
</feature>
<feature type="non-terminal residue" evidence="2">
    <location>
        <position position="1"/>
    </location>
</feature>
<reference evidence="2" key="1">
    <citation type="submission" date="2015-11" db="EMBL/GenBank/DDBJ databases">
        <title>De novo transcriptome assembly of four potential Pierce s Disease insect vectors from Arizona vineyards.</title>
        <authorList>
            <person name="Tassone E.E."/>
        </authorList>
    </citation>
    <scope>NUCLEOTIDE SEQUENCE</scope>
</reference>
<feature type="region of interest" description="Disordered" evidence="1">
    <location>
        <begin position="1"/>
        <end position="78"/>
    </location>
</feature>
<dbReference type="EMBL" id="GECZ01013511">
    <property type="protein sequence ID" value="JAS56258.1"/>
    <property type="molecule type" value="Transcribed_RNA"/>
</dbReference>
<evidence type="ECO:0000313" key="2">
    <source>
        <dbReference type="EMBL" id="JAS56258.1"/>
    </source>
</evidence>
<accession>A0A1B6G1D8</accession>
<feature type="compositionally biased region" description="Polar residues" evidence="1">
    <location>
        <begin position="125"/>
        <end position="144"/>
    </location>
</feature>
<feature type="compositionally biased region" description="Pro residues" evidence="1">
    <location>
        <begin position="24"/>
        <end position="37"/>
    </location>
</feature>
<feature type="region of interest" description="Disordered" evidence="1">
    <location>
        <begin position="123"/>
        <end position="144"/>
    </location>
</feature>
<sequence>LRERERDNERRRGERDRDLAGALLPPPPPPPPPPPDFLRPEDISTRTLVPHNRVPSRPLTASSASRGSSNSTKANPGGLRAIHIFRKGPYLVNADSSSCFDAKLPRFPTYTLHAASPSLFDIMAQGSNPNKTPQSPDFSHKSQS</sequence>
<gene>
    <name evidence="2" type="ORF">g.6355</name>
</gene>